<feature type="transmembrane region" description="Helical" evidence="1">
    <location>
        <begin position="233"/>
        <end position="253"/>
    </location>
</feature>
<gene>
    <name evidence="2" type="ORF">KC685_04780</name>
</gene>
<reference evidence="2" key="2">
    <citation type="journal article" date="2021" name="Microbiome">
        <title>Successional dynamics and alternative stable states in a saline activated sludge microbial community over 9 years.</title>
        <authorList>
            <person name="Wang Y."/>
            <person name="Ye J."/>
            <person name="Ju F."/>
            <person name="Liu L."/>
            <person name="Boyd J.A."/>
            <person name="Deng Y."/>
            <person name="Parks D.H."/>
            <person name="Jiang X."/>
            <person name="Yin X."/>
            <person name="Woodcroft B.J."/>
            <person name="Tyson G.W."/>
            <person name="Hugenholtz P."/>
            <person name="Polz M.F."/>
            <person name="Zhang T."/>
        </authorList>
    </citation>
    <scope>NUCLEOTIDE SEQUENCE</scope>
    <source>
        <strain evidence="2">HKST-UBA17</strain>
    </source>
</reference>
<keyword evidence="1" id="KW-0472">Membrane</keyword>
<keyword evidence="1" id="KW-0812">Transmembrane</keyword>
<organism evidence="2 3">
    <name type="scientific">Candidatus Dojkabacteria bacterium</name>
    <dbReference type="NCBI Taxonomy" id="2099670"/>
    <lineage>
        <taxon>Bacteria</taxon>
        <taxon>Candidatus Dojkabacteria</taxon>
    </lineage>
</organism>
<feature type="transmembrane region" description="Helical" evidence="1">
    <location>
        <begin position="102"/>
        <end position="121"/>
    </location>
</feature>
<proteinExistence type="predicted"/>
<name>A0A955I9X7_9BACT</name>
<comment type="caution">
    <text evidence="2">The sequence shown here is derived from an EMBL/GenBank/DDBJ whole genome shotgun (WGS) entry which is preliminary data.</text>
</comment>
<protein>
    <submittedName>
        <fullName evidence="2">Uncharacterized protein</fullName>
    </submittedName>
</protein>
<feature type="transmembrane region" description="Helical" evidence="1">
    <location>
        <begin position="133"/>
        <end position="153"/>
    </location>
</feature>
<evidence type="ECO:0000256" key="1">
    <source>
        <dbReference type="SAM" id="Phobius"/>
    </source>
</evidence>
<feature type="transmembrane region" description="Helical" evidence="1">
    <location>
        <begin position="393"/>
        <end position="409"/>
    </location>
</feature>
<feature type="transmembrane region" description="Helical" evidence="1">
    <location>
        <begin position="182"/>
        <end position="212"/>
    </location>
</feature>
<dbReference type="EMBL" id="JAGQLN010000024">
    <property type="protein sequence ID" value="MCA9377203.1"/>
    <property type="molecule type" value="Genomic_DNA"/>
</dbReference>
<dbReference type="AlphaFoldDB" id="A0A955I9X7"/>
<dbReference type="Proteomes" id="UP000741282">
    <property type="component" value="Unassembled WGS sequence"/>
</dbReference>
<evidence type="ECO:0000313" key="2">
    <source>
        <dbReference type="EMBL" id="MCA9377203.1"/>
    </source>
</evidence>
<feature type="transmembrane region" description="Helical" evidence="1">
    <location>
        <begin position="355"/>
        <end position="373"/>
    </location>
</feature>
<accession>A0A955I9X7</accession>
<sequence length="446" mass="51631">MKTLLSKLKTVNRYKALTVLLFLIVVTVQLILAINTPLGVSPDEPHHYNSIKYYSGESLDPFITEQNSYYDLGDMTRVGSYLYPYTLSLILRVGSFISDEYLLLRLTNVFISIINFSIFYATAQLFLRRDRSVLIAMSIAYSFLMYIFIGAFINYDNLAITFSLIMSYGYLRYLKKKDLHSILIIISASLFGAVTKYTLLPLSALIVLMLLLDRKFWSFLRSPRQLIRRLLSEKIFLGLILAGSILFLERYVLNLVVYHSIQPDCDLIHLKEKCMENAVFARNSKIYGLGIQGEKISFIKYVYLWLNQMYDGAMGIFGHHILPDWSHSSKFIGITLISSFVGFLKLLKERSWSKLHLGLIIIPLGYMAIMIFTVHYPNYLSTGSISLAVQGRYLFPVWSIGVIGVTYYLTRFERKWIELFFLVIFGLLLTFNLIHLHNNIELLWWI</sequence>
<reference evidence="2" key="1">
    <citation type="submission" date="2020-04" db="EMBL/GenBank/DDBJ databases">
        <authorList>
            <person name="Zhang T."/>
        </authorList>
    </citation>
    <scope>NUCLEOTIDE SEQUENCE</scope>
    <source>
        <strain evidence="2">HKST-UBA17</strain>
    </source>
</reference>
<feature type="transmembrane region" description="Helical" evidence="1">
    <location>
        <begin position="416"/>
        <end position="436"/>
    </location>
</feature>
<evidence type="ECO:0000313" key="3">
    <source>
        <dbReference type="Proteomes" id="UP000741282"/>
    </source>
</evidence>
<keyword evidence="1" id="KW-1133">Transmembrane helix</keyword>